<evidence type="ECO:0000313" key="3">
    <source>
        <dbReference type="Proteomes" id="UP000078596"/>
    </source>
</evidence>
<keyword evidence="1" id="KW-1133">Transmembrane helix</keyword>
<proteinExistence type="predicted"/>
<dbReference type="STRING" id="1860122.A9404_07560"/>
<dbReference type="InterPro" id="IPR027396">
    <property type="entry name" value="DsrEFH-like"/>
</dbReference>
<accession>A0A191ZH98</accession>
<evidence type="ECO:0000256" key="1">
    <source>
        <dbReference type="SAM" id="Phobius"/>
    </source>
</evidence>
<protein>
    <submittedName>
        <fullName evidence="2">Uncharacterized protein</fullName>
    </submittedName>
</protein>
<dbReference type="PANTHER" id="PTHR37691">
    <property type="entry name" value="BLR3518 PROTEIN"/>
    <property type="match status" value="1"/>
</dbReference>
<dbReference type="AlphaFoldDB" id="A0A191ZH98"/>
<dbReference type="Proteomes" id="UP000078596">
    <property type="component" value="Chromosome"/>
</dbReference>
<keyword evidence="1" id="KW-0472">Membrane</keyword>
<dbReference type="PANTHER" id="PTHR37691:SF1">
    <property type="entry name" value="BLR3518 PROTEIN"/>
    <property type="match status" value="1"/>
</dbReference>
<sequence length="255" mass="28150">MSYSRHCLNTDRISDEEIHAFVDDELTIEDRQRVRSAVKHNPKLTQMICDIDQVQDWVREAYQSVPQPPKRLARVRALALFPTAVAAVALLSVGALAGWFAGSMAQTDGGGHPGIVSMQQQAASAVTASSLMATAQHRNVLLRLGSDSPEKFRETLKVAEQVLKNSAHDPGFQLEVLTNSDGLNFLRSGTTPYAQQIEALMTKYPNVHFMVCGTSLEKLRESGKKPNLLPRVTVTDSAVEQVAHRIRQGWTYLSI</sequence>
<organism evidence="2 3">
    <name type="scientific">Halothiobacillus diazotrophicus</name>
    <dbReference type="NCBI Taxonomy" id="1860122"/>
    <lineage>
        <taxon>Bacteria</taxon>
        <taxon>Pseudomonadati</taxon>
        <taxon>Pseudomonadota</taxon>
        <taxon>Gammaproteobacteria</taxon>
        <taxon>Chromatiales</taxon>
        <taxon>Halothiobacillaceae</taxon>
        <taxon>Halothiobacillus</taxon>
    </lineage>
</organism>
<evidence type="ECO:0000313" key="2">
    <source>
        <dbReference type="EMBL" id="ANJ67259.1"/>
    </source>
</evidence>
<feature type="transmembrane region" description="Helical" evidence="1">
    <location>
        <begin position="77"/>
        <end position="100"/>
    </location>
</feature>
<name>A0A191ZH98_9GAMM</name>
<gene>
    <name evidence="2" type="ORF">A9404_07560</name>
</gene>
<dbReference type="RefSeq" id="WP_066099762.1">
    <property type="nucleotide sequence ID" value="NZ_CP016027.1"/>
</dbReference>
<dbReference type="SUPFAM" id="SSF75169">
    <property type="entry name" value="DsrEFH-like"/>
    <property type="match status" value="1"/>
</dbReference>
<dbReference type="KEGG" id="haz:A9404_07560"/>
<dbReference type="EMBL" id="CP016027">
    <property type="protein sequence ID" value="ANJ67259.1"/>
    <property type="molecule type" value="Genomic_DNA"/>
</dbReference>
<reference evidence="2 3" key="1">
    <citation type="submission" date="2016-06" db="EMBL/GenBank/DDBJ databases">
        <title>Insight into the functional genes involving in sulfur oxidation in Pearl River water.</title>
        <authorList>
            <person name="Luo J."/>
            <person name="Tan X."/>
            <person name="Lin W."/>
        </authorList>
    </citation>
    <scope>NUCLEOTIDE SEQUENCE [LARGE SCALE GENOMIC DNA]</scope>
    <source>
        <strain evidence="2 3">LS2</strain>
    </source>
</reference>
<keyword evidence="3" id="KW-1185">Reference proteome</keyword>
<dbReference type="OrthoDB" id="8557943at2"/>
<dbReference type="Gene3D" id="3.40.1260.10">
    <property type="entry name" value="DsrEFH-like"/>
    <property type="match status" value="1"/>
</dbReference>
<keyword evidence="1" id="KW-0812">Transmembrane</keyword>